<dbReference type="InterPro" id="IPR006094">
    <property type="entry name" value="Oxid_FAD_bind_N"/>
</dbReference>
<dbReference type="Proteomes" id="UP000006637">
    <property type="component" value="Chromosome"/>
</dbReference>
<dbReference type="Pfam" id="PF01565">
    <property type="entry name" value="FAD_binding_4"/>
    <property type="match status" value="1"/>
</dbReference>
<dbReference type="AlphaFoldDB" id="Q1ARK8"/>
<organism evidence="3 4">
    <name type="scientific">Rubrobacter xylanophilus (strain DSM 9941 / JCM 11954 / NBRC 16129 / PRD-1)</name>
    <dbReference type="NCBI Taxonomy" id="266117"/>
    <lineage>
        <taxon>Bacteria</taxon>
        <taxon>Bacillati</taxon>
        <taxon>Actinomycetota</taxon>
        <taxon>Rubrobacteria</taxon>
        <taxon>Rubrobacterales</taxon>
        <taxon>Rubrobacteraceae</taxon>
        <taxon>Rubrobacter</taxon>
    </lineage>
</organism>
<dbReference type="Gene3D" id="3.30.465.10">
    <property type="match status" value="1"/>
</dbReference>
<accession>Q1ARK8</accession>
<dbReference type="InterPro" id="IPR016169">
    <property type="entry name" value="FAD-bd_PCMH_sub2"/>
</dbReference>
<evidence type="ECO:0000259" key="2">
    <source>
        <dbReference type="PROSITE" id="PS51387"/>
    </source>
</evidence>
<feature type="domain" description="FAD-binding PCMH-type" evidence="2">
    <location>
        <begin position="25"/>
        <end position="194"/>
    </location>
</feature>
<dbReference type="GO" id="GO:0004458">
    <property type="term" value="F:D-lactate dehydrogenase (cytochrome) activity"/>
    <property type="evidence" value="ECO:0007669"/>
    <property type="project" value="TreeGrafter"/>
</dbReference>
<dbReference type="KEGG" id="rxy:Rxyl_3062"/>
<comment type="similarity">
    <text evidence="1">Belongs to the FAD-binding oxidoreductase/transferase type 4 family.</text>
</comment>
<dbReference type="InterPro" id="IPR016166">
    <property type="entry name" value="FAD-bd_PCMH"/>
</dbReference>
<gene>
    <name evidence="3" type="ordered locus">Rxyl_3062</name>
</gene>
<dbReference type="STRING" id="266117.Rxyl_3062"/>
<dbReference type="RefSeq" id="WP_011565977.1">
    <property type="nucleotide sequence ID" value="NC_008148.1"/>
</dbReference>
<evidence type="ECO:0000256" key="1">
    <source>
        <dbReference type="ARBA" id="ARBA00008000"/>
    </source>
</evidence>
<dbReference type="PhylomeDB" id="Q1ARK8"/>
<sequence>MSSGRRELLEELEGRFGERCRACGERAGPLATVFPADAGEVGLLAQMARRRSLRLYPVGAGLDPDLPEPVEDAVLVGTEMMRAVRFPDERRSLVEVEPGVLWLELEGRLRAAHRALTVYPTSAPRTTVGGWIARDGVGVGSFAYGWLRENVLSAEIVLPDGRPRTLLGDDLDLAVGAMGKTGVIVRATLRLRETSGDRPFAAAFGRSEALQGAIDALLERRPPLWHLGFMNPPVALAMGSVERYLLFGACPASVAAPEGGLARALGENHGRTLDAAEAHRLWGNRFFPVDPAHPTPVPGRVLIPASMVGRVLDLLESGPARPAVLGSIARDGSALLLVFAGSGGRLRSLSAGDEAALVGAARSVGGDSYHAVLVRRGRFSKDAGSRR</sequence>
<protein>
    <submittedName>
        <fullName evidence="3">FAD linked oxidase-like protein</fullName>
    </submittedName>
</protein>
<keyword evidence="4" id="KW-1185">Reference proteome</keyword>
<dbReference type="SUPFAM" id="SSF56176">
    <property type="entry name" value="FAD-binding/transporter-associated domain-like"/>
    <property type="match status" value="1"/>
</dbReference>
<dbReference type="PANTHER" id="PTHR11748">
    <property type="entry name" value="D-LACTATE DEHYDROGENASE"/>
    <property type="match status" value="1"/>
</dbReference>
<dbReference type="GO" id="GO:0008720">
    <property type="term" value="F:D-lactate dehydrogenase (NAD+) activity"/>
    <property type="evidence" value="ECO:0007669"/>
    <property type="project" value="TreeGrafter"/>
</dbReference>
<evidence type="ECO:0000313" key="4">
    <source>
        <dbReference type="Proteomes" id="UP000006637"/>
    </source>
</evidence>
<dbReference type="InterPro" id="IPR036318">
    <property type="entry name" value="FAD-bd_PCMH-like_sf"/>
</dbReference>
<dbReference type="PROSITE" id="PS51387">
    <property type="entry name" value="FAD_PCMH"/>
    <property type="match status" value="1"/>
</dbReference>
<proteinExistence type="inferred from homology"/>
<dbReference type="GO" id="GO:1903457">
    <property type="term" value="P:lactate catabolic process"/>
    <property type="evidence" value="ECO:0007669"/>
    <property type="project" value="TreeGrafter"/>
</dbReference>
<dbReference type="GO" id="GO:0071949">
    <property type="term" value="F:FAD binding"/>
    <property type="evidence" value="ECO:0007669"/>
    <property type="project" value="InterPro"/>
</dbReference>
<evidence type="ECO:0000313" key="3">
    <source>
        <dbReference type="EMBL" id="ABG05970.1"/>
    </source>
</evidence>
<name>Q1ARK8_RUBXD</name>
<dbReference type="eggNOG" id="COG0277">
    <property type="taxonomic scope" value="Bacteria"/>
</dbReference>
<reference evidence="3 4" key="1">
    <citation type="submission" date="2006-06" db="EMBL/GenBank/DDBJ databases">
        <title>Complete sequence of Rubrobacter xylanophilus DSM 9941.</title>
        <authorList>
            <consortium name="US DOE Joint Genome Institute"/>
            <person name="Copeland A."/>
            <person name="Lucas S."/>
            <person name="Lapidus A."/>
            <person name="Barry K."/>
            <person name="Detter J.C."/>
            <person name="Glavina del Rio T."/>
            <person name="Hammon N."/>
            <person name="Israni S."/>
            <person name="Dalin E."/>
            <person name="Tice H."/>
            <person name="Pitluck S."/>
            <person name="Munk A.C."/>
            <person name="Brettin T."/>
            <person name="Bruce D."/>
            <person name="Han C."/>
            <person name="Tapia R."/>
            <person name="Gilna P."/>
            <person name="Schmutz J."/>
            <person name="Larimer F."/>
            <person name="Land M."/>
            <person name="Hauser L."/>
            <person name="Kyrpides N."/>
            <person name="Lykidis A."/>
            <person name="da Costa M.S."/>
            <person name="Rainey F.A."/>
            <person name="Empadinhas N."/>
            <person name="Jolivet E."/>
            <person name="Battista J.R."/>
            <person name="Richardson P."/>
        </authorList>
    </citation>
    <scope>NUCLEOTIDE SEQUENCE [LARGE SCALE GENOMIC DNA]</scope>
    <source>
        <strain evidence="4">DSM 9941 / NBRC 16129 / PRD-1</strain>
    </source>
</reference>
<dbReference type="PANTHER" id="PTHR11748:SF111">
    <property type="entry name" value="D-LACTATE DEHYDROGENASE, MITOCHONDRIAL-RELATED"/>
    <property type="match status" value="1"/>
</dbReference>
<dbReference type="EMBL" id="CP000386">
    <property type="protein sequence ID" value="ABG05970.1"/>
    <property type="molecule type" value="Genomic_DNA"/>
</dbReference>
<dbReference type="OrthoDB" id="5241828at2"/>
<dbReference type="HOGENOM" id="CLU_060105_0_0_11"/>